<feature type="coiled-coil region" evidence="1">
    <location>
        <begin position="224"/>
        <end position="251"/>
    </location>
</feature>
<dbReference type="PANTHER" id="PTHR31027:SF2">
    <property type="entry name" value="LEBERCILIN DOMAIN-CONTAINING PROTEIN"/>
    <property type="match status" value="1"/>
</dbReference>
<dbReference type="AlphaFoldDB" id="A0A182DYT1"/>
<reference evidence="2 3" key="2">
    <citation type="submission" date="2018-08" db="EMBL/GenBank/DDBJ databases">
        <authorList>
            <person name="Laetsch R D."/>
            <person name="Stevens L."/>
            <person name="Kumar S."/>
            <person name="Blaxter L. M."/>
        </authorList>
    </citation>
    <scope>NUCLEOTIDE SEQUENCE [LARGE SCALE GENOMIC DNA]</scope>
</reference>
<dbReference type="GO" id="GO:0003729">
    <property type="term" value="F:mRNA binding"/>
    <property type="evidence" value="ECO:0007669"/>
    <property type="project" value="TreeGrafter"/>
</dbReference>
<evidence type="ECO:0000256" key="1">
    <source>
        <dbReference type="SAM" id="Coils"/>
    </source>
</evidence>
<gene>
    <name evidence="2" type="ORF">NOO_LOCUS834</name>
</gene>
<dbReference type="OrthoDB" id="5820935at2759"/>
<keyword evidence="1" id="KW-0175">Coiled coil</keyword>
<evidence type="ECO:0000313" key="2">
    <source>
        <dbReference type="EMBL" id="VDK62924.1"/>
    </source>
</evidence>
<evidence type="ECO:0000313" key="4">
    <source>
        <dbReference type="WBParaSite" id="nOo.2.0.1.t00834-RA"/>
    </source>
</evidence>
<name>A0A182DYT1_ONCOC</name>
<organism evidence="4">
    <name type="scientific">Onchocerca ochengi</name>
    <name type="common">Filarial nematode worm</name>
    <dbReference type="NCBI Taxonomy" id="42157"/>
    <lineage>
        <taxon>Eukaryota</taxon>
        <taxon>Metazoa</taxon>
        <taxon>Ecdysozoa</taxon>
        <taxon>Nematoda</taxon>
        <taxon>Chromadorea</taxon>
        <taxon>Rhabditida</taxon>
        <taxon>Spirurina</taxon>
        <taxon>Spiruromorpha</taxon>
        <taxon>Filarioidea</taxon>
        <taxon>Onchocercidae</taxon>
        <taxon>Onchocerca</taxon>
    </lineage>
</organism>
<protein>
    <submittedName>
        <fullName evidence="4">Chromosome segregation protein SMC</fullName>
    </submittedName>
</protein>
<proteinExistence type="predicted"/>
<accession>A0A182DYT1</accession>
<feature type="coiled-coil region" evidence="1">
    <location>
        <begin position="113"/>
        <end position="147"/>
    </location>
</feature>
<reference evidence="4" key="1">
    <citation type="submission" date="2016-06" db="UniProtKB">
        <authorList>
            <consortium name="WormBaseParasite"/>
        </authorList>
    </citation>
    <scope>IDENTIFICATION</scope>
</reference>
<dbReference type="GO" id="GO:0042175">
    <property type="term" value="C:nuclear outer membrane-endoplasmic reticulum membrane network"/>
    <property type="evidence" value="ECO:0007669"/>
    <property type="project" value="TreeGrafter"/>
</dbReference>
<dbReference type="GO" id="GO:0005783">
    <property type="term" value="C:endoplasmic reticulum"/>
    <property type="evidence" value="ECO:0007669"/>
    <property type="project" value="TreeGrafter"/>
</dbReference>
<dbReference type="STRING" id="42157.A0A182DYT1"/>
<sequence>MEVKGTTFPITNTTVTATTSLRPAVPDRQAFQQTLREYNQNISETVGERIYFLEAFESFVVHPIPLRHLSAILSIHSLSTMCFYKINKIIGKDNTVGTLNMLKQSKQEPRKKREQLKLEADQMKVEINEIKKLLAEKDALLSDIENDLIYRDESRLITRLKELEFAYSQTKFTSSRTEKAKYNIVMEEKRIIQLQLCGINERRSNLLKSIREITNQLDNTDRYIRQQKRDLLQLKDNLRDLHTKKKELVDSYNKKRTEYIDWSNRNKKDAQCSSIICSNYSYPATYPATQRYQSCSDFVDEETLEPFYEQKMACKRLIEYLTSLQSQMSVECFPSAYDAVNKTCRQMPIDGSEDSAEEYPHSFSTSKMRASLPIHSTIEQELGKETSFINFLKKRNCKKSSKKPCQKISHPVQMICFFKETEIPIPHTYSEIEHTLNSVHTLLKQYQEQTNVIVWEESDYQQLPSFSESEHTADSVWNGSTDSGSIFNFHSSPLPTS</sequence>
<dbReference type="EMBL" id="UYRW01000090">
    <property type="protein sequence ID" value="VDK62924.1"/>
    <property type="molecule type" value="Genomic_DNA"/>
</dbReference>
<dbReference type="PANTHER" id="PTHR31027">
    <property type="entry name" value="NUCLEAR SEGREGATION PROTEIN BFR1"/>
    <property type="match status" value="1"/>
</dbReference>
<keyword evidence="3" id="KW-1185">Reference proteome</keyword>
<dbReference type="GO" id="GO:1990904">
    <property type="term" value="C:ribonucleoprotein complex"/>
    <property type="evidence" value="ECO:0007669"/>
    <property type="project" value="TreeGrafter"/>
</dbReference>
<dbReference type="WBParaSite" id="nOo.2.0.1.t00834-RA">
    <property type="protein sequence ID" value="nOo.2.0.1.t00834-RA"/>
    <property type="gene ID" value="nOo.2.0.1.g00834"/>
</dbReference>
<dbReference type="GO" id="GO:0008298">
    <property type="term" value="P:intracellular mRNA localization"/>
    <property type="evidence" value="ECO:0007669"/>
    <property type="project" value="TreeGrafter"/>
</dbReference>
<evidence type="ECO:0000313" key="3">
    <source>
        <dbReference type="Proteomes" id="UP000271087"/>
    </source>
</evidence>
<dbReference type="Proteomes" id="UP000271087">
    <property type="component" value="Unassembled WGS sequence"/>
</dbReference>
<dbReference type="InterPro" id="IPR039604">
    <property type="entry name" value="Bfr1"/>
</dbReference>